<sequence>MADNIEPKEPGTDSDSPTLREEAAPAAPETFEGGKVELVDDKPVFKPTREFYLAFIALCTVALAIAFDATTLSVALPLISAALNGTALQAFWSGTSFLLASTVLQPTVASLSNIFGRKYMIYVCSVFFAAGSLIGALADNFTVLLVGRTIQGVGGGGLLALTEVVVTDLVPLQFRGQWFSLLSVMWSIGTVTGPLIGAGFAQNYTWRWIFYINLPIIGLGLVFIILFLHQAKIPGHILQKLGRFDWIGSFLFTAGSTSFLFGITTGGVMYSWSSWRVLLPLIIGPFILVGFGYYEIRVASEPIVDKGIFNNWDMIFSYIMTVFHGMVLWSLLYFLVLYYQGVKLYSPITSALSCLPETLTTAPSGLVVGVVTSLTGHYRWSLWSGWVLTTFGAGILLLLKPSTSVAGWIFLNVPVGIGAGMLFPAMALSIQAACEPALNGHAAAFFSFLRTFGQAIGVAVSGVIFQNVFQRKLSQDPTFAPLAGEYSRDATMVVEIIKGMPAGPERAQLVDAYNDSLRIIWASLVAFAGAGLVLSVFIRGYSLNQEHVTKQGLVQADRGVLAENEKDVEAGRS</sequence>
<dbReference type="InterPro" id="IPR020846">
    <property type="entry name" value="MFS_dom"/>
</dbReference>
<evidence type="ECO:0000256" key="6">
    <source>
        <dbReference type="SAM" id="Phobius"/>
    </source>
</evidence>
<proteinExistence type="predicted"/>
<dbReference type="PANTHER" id="PTHR23501:SF59">
    <property type="entry name" value="MAJOR FACILITATOR SUPERFAMILY (MFS) PROFILE DOMAIN-CONTAINING PROTEIN-RELATED"/>
    <property type="match status" value="1"/>
</dbReference>
<dbReference type="Proteomes" id="UP001174694">
    <property type="component" value="Unassembled WGS sequence"/>
</dbReference>
<dbReference type="Pfam" id="PF07690">
    <property type="entry name" value="MFS_1"/>
    <property type="match status" value="1"/>
</dbReference>
<dbReference type="Gene3D" id="1.20.1250.20">
    <property type="entry name" value="MFS general substrate transporter like domains"/>
    <property type="match status" value="1"/>
</dbReference>
<dbReference type="GO" id="GO:0022857">
    <property type="term" value="F:transmembrane transporter activity"/>
    <property type="evidence" value="ECO:0007669"/>
    <property type="project" value="InterPro"/>
</dbReference>
<dbReference type="GO" id="GO:0005886">
    <property type="term" value="C:plasma membrane"/>
    <property type="evidence" value="ECO:0007669"/>
    <property type="project" value="TreeGrafter"/>
</dbReference>
<evidence type="ECO:0000259" key="7">
    <source>
        <dbReference type="PROSITE" id="PS50850"/>
    </source>
</evidence>
<dbReference type="PRINTS" id="PR01036">
    <property type="entry name" value="TCRTETB"/>
</dbReference>
<comment type="subcellular location">
    <subcellularLocation>
        <location evidence="1">Membrane</location>
        <topology evidence="1">Multi-pass membrane protein</topology>
    </subcellularLocation>
</comment>
<dbReference type="InterPro" id="IPR036259">
    <property type="entry name" value="MFS_trans_sf"/>
</dbReference>
<dbReference type="Gene3D" id="1.20.1720.10">
    <property type="entry name" value="Multidrug resistance protein D"/>
    <property type="match status" value="1"/>
</dbReference>
<protein>
    <submittedName>
        <fullName evidence="8">Major facilitator superfamily transporter</fullName>
    </submittedName>
</protein>
<comment type="caution">
    <text evidence="8">The sequence shown here is derived from an EMBL/GenBank/DDBJ whole genome shotgun (WGS) entry which is preliminary data.</text>
</comment>
<feature type="compositionally biased region" description="Basic and acidic residues" evidence="5">
    <location>
        <begin position="1"/>
        <end position="11"/>
    </location>
</feature>
<feature type="transmembrane region" description="Helical" evidence="6">
    <location>
        <begin position="178"/>
        <end position="202"/>
    </location>
</feature>
<feature type="domain" description="Major facilitator superfamily (MFS) profile" evidence="7">
    <location>
        <begin position="54"/>
        <end position="543"/>
    </location>
</feature>
<feature type="transmembrane region" description="Helical" evidence="6">
    <location>
        <begin position="442"/>
        <end position="465"/>
    </location>
</feature>
<evidence type="ECO:0000256" key="2">
    <source>
        <dbReference type="ARBA" id="ARBA00022692"/>
    </source>
</evidence>
<dbReference type="EMBL" id="JANBVO010000062">
    <property type="protein sequence ID" value="KAJ9132017.1"/>
    <property type="molecule type" value="Genomic_DNA"/>
</dbReference>
<feature type="region of interest" description="Disordered" evidence="5">
    <location>
        <begin position="1"/>
        <end position="27"/>
    </location>
</feature>
<dbReference type="InterPro" id="IPR011701">
    <property type="entry name" value="MFS"/>
</dbReference>
<dbReference type="PROSITE" id="PS50850">
    <property type="entry name" value="MFS"/>
    <property type="match status" value="1"/>
</dbReference>
<evidence type="ECO:0000256" key="1">
    <source>
        <dbReference type="ARBA" id="ARBA00004141"/>
    </source>
</evidence>
<keyword evidence="9" id="KW-1185">Reference proteome</keyword>
<keyword evidence="3 6" id="KW-1133">Transmembrane helix</keyword>
<feature type="transmembrane region" description="Helical" evidence="6">
    <location>
        <begin position="208"/>
        <end position="228"/>
    </location>
</feature>
<name>A0AA38VBE7_9PEZI</name>
<dbReference type="SUPFAM" id="SSF103473">
    <property type="entry name" value="MFS general substrate transporter"/>
    <property type="match status" value="2"/>
</dbReference>
<feature type="transmembrane region" description="Helical" evidence="6">
    <location>
        <begin position="315"/>
        <end position="339"/>
    </location>
</feature>
<evidence type="ECO:0000313" key="9">
    <source>
        <dbReference type="Proteomes" id="UP001174694"/>
    </source>
</evidence>
<evidence type="ECO:0000256" key="4">
    <source>
        <dbReference type="ARBA" id="ARBA00023136"/>
    </source>
</evidence>
<feature type="transmembrane region" description="Helical" evidence="6">
    <location>
        <begin position="277"/>
        <end position="294"/>
    </location>
</feature>
<evidence type="ECO:0000256" key="3">
    <source>
        <dbReference type="ARBA" id="ARBA00022989"/>
    </source>
</evidence>
<accession>A0AA38VBE7</accession>
<dbReference type="PANTHER" id="PTHR23501">
    <property type="entry name" value="MAJOR FACILITATOR SUPERFAMILY"/>
    <property type="match status" value="1"/>
</dbReference>
<feature type="transmembrane region" description="Helical" evidence="6">
    <location>
        <begin position="406"/>
        <end position="430"/>
    </location>
</feature>
<feature type="transmembrane region" description="Helical" evidence="6">
    <location>
        <begin position="519"/>
        <end position="538"/>
    </location>
</feature>
<feature type="transmembrane region" description="Helical" evidence="6">
    <location>
        <begin position="119"/>
        <end position="138"/>
    </location>
</feature>
<reference evidence="8" key="1">
    <citation type="submission" date="2022-07" db="EMBL/GenBank/DDBJ databases">
        <title>Fungi with potential for degradation of polypropylene.</title>
        <authorList>
            <person name="Gostincar C."/>
        </authorList>
    </citation>
    <scope>NUCLEOTIDE SEQUENCE</scope>
    <source>
        <strain evidence="8">EXF-13308</strain>
    </source>
</reference>
<keyword evidence="2 6" id="KW-0812">Transmembrane</keyword>
<evidence type="ECO:0000313" key="8">
    <source>
        <dbReference type="EMBL" id="KAJ9132017.1"/>
    </source>
</evidence>
<keyword evidence="4 6" id="KW-0472">Membrane</keyword>
<gene>
    <name evidence="8" type="ORF">NKR23_g11494</name>
</gene>
<feature type="transmembrane region" description="Helical" evidence="6">
    <location>
        <begin position="249"/>
        <end position="271"/>
    </location>
</feature>
<evidence type="ECO:0000256" key="5">
    <source>
        <dbReference type="SAM" id="MobiDB-lite"/>
    </source>
</evidence>
<organism evidence="8 9">
    <name type="scientific">Pleurostoma richardsiae</name>
    <dbReference type="NCBI Taxonomy" id="41990"/>
    <lineage>
        <taxon>Eukaryota</taxon>
        <taxon>Fungi</taxon>
        <taxon>Dikarya</taxon>
        <taxon>Ascomycota</taxon>
        <taxon>Pezizomycotina</taxon>
        <taxon>Sordariomycetes</taxon>
        <taxon>Sordariomycetidae</taxon>
        <taxon>Calosphaeriales</taxon>
        <taxon>Pleurostomataceae</taxon>
        <taxon>Pleurostoma</taxon>
    </lineage>
</organism>
<feature type="transmembrane region" description="Helical" evidence="6">
    <location>
        <begin position="51"/>
        <end position="79"/>
    </location>
</feature>
<dbReference type="AlphaFoldDB" id="A0AA38VBE7"/>
<feature type="transmembrane region" description="Helical" evidence="6">
    <location>
        <begin position="91"/>
        <end position="112"/>
    </location>
</feature>
<feature type="transmembrane region" description="Helical" evidence="6">
    <location>
        <begin position="380"/>
        <end position="399"/>
    </location>
</feature>